<comment type="caution">
    <text evidence="2">The sequence shown here is derived from an EMBL/GenBank/DDBJ whole genome shotgun (WGS) entry which is preliminary data.</text>
</comment>
<organism evidence="2 3">
    <name type="scientific">Edhazardia aedis (strain USNM 41457)</name>
    <name type="common">Microsporidian parasite</name>
    <dbReference type="NCBI Taxonomy" id="1003232"/>
    <lineage>
        <taxon>Eukaryota</taxon>
        <taxon>Fungi</taxon>
        <taxon>Fungi incertae sedis</taxon>
        <taxon>Microsporidia</taxon>
        <taxon>Edhazardia</taxon>
    </lineage>
</organism>
<sequence length="1114" mass="125876">MNKENFSAIGFFIKHKPVVPRDLRVDPPFLLQTTHSPFLIQPLSPVELVLYQEQSVNFTKNDYKPDVKVSKSDVYTKKTGMFSRHYDSSGIGSRRDSINKHTNERHSNDSSNFSRYNDRYGSDSNSIMSNTRCSESSNSASAARGNSRRAYSNDYGKKMSEICVHDCEHQSCCLKDKITTCKFVNSKRSHRFGANFFKRQNNVTEGESRNVINCCCNNTFYKNARYDNNTNHNNAEQAGRERKSIWNVEIDEDSEGYFDEDGNFITGKVNLFLLNGEGPYKSNEIHAKCINKEKECEIKDLNSGVIYNFPEFMQKFYDGIVYANENDIYERDEYIKSINKKVFNNSINGSINKTNNAEKEKEVKEQEHIFKTNINNNTTISNDNNITCIDTLTRNDNNLSTGTCTGSVDNNNNNMTINDNITVTDIRTSKDNNTNSFNNQISNKNIFHANNTETTKTNQHKKKHESELTNELQKMSINADSPTFKGRKNKNNLYNQAKKEYKSKNFSKQKSDGFLPVSLFNSTPKSIKKPDDTFKKSKIHNKKKEMSIEEKEELRKKEYLERVAYKKNRFENDFKKGSVFYDNSNDSVLDFNNSKDKSNMNGVENSSTNSNINSIENNSTNTENISNSINTITNNVSAKINDTTNNNDFISINNNNTNNNNGVVEEGWGLEEKKVDFFDNKSTISNDSSTNTLNKLEINTTNSNIDKKNDSMIQLSQNNSPLKIKNIKANNKHVDKNSEIPKLSKNIQKNVWDDSSNDFQSVDGHNNKNKAIQAKNIKKDGINIINKKVVPKNITHTSNITKISTGINNNINADTTNSNNAGKSNIKINNNIKSNTSNAISLKKTNNNIESLNNNNKPISNTGNIKSGIVDNNLEPSNQITKSKNNSSDSLNNNPKSNIKTFNGAKNTKKQNINTDKTKSNTYKSSINTAQHACKNNIISTGNLSSSPYMKTNSTSSFSANTKFSNIPKNKLSTTINNGNNIISPKNKGKTSNTQTLNTKTVKKEVTTTSQKNLTNISLLNIPKRKKLSQTDILKIKNCKHSISSLLKKEDISELDWNRVLEMCELIYSKKVKDAANIIVDNFRVTKREAMAFIDSFSEESGISFCVDLESNAF</sequence>
<feature type="compositionally biased region" description="Polar residues" evidence="1">
    <location>
        <begin position="899"/>
        <end position="921"/>
    </location>
</feature>
<dbReference type="HOGENOM" id="CLU_281307_0_0_1"/>
<reference evidence="3" key="2">
    <citation type="submission" date="2015-07" db="EMBL/GenBank/DDBJ databases">
        <title>Contrasting host-pathogen interactions and genome evolution in two generalist and specialist microsporidian pathogens of mosquitoes.</title>
        <authorList>
            <consortium name="The Broad Institute Genomics Platform"/>
            <consortium name="The Broad Institute Genome Sequencing Center for Infectious Disease"/>
            <person name="Cuomo C.A."/>
            <person name="Sanscrainte N.D."/>
            <person name="Goldberg J.M."/>
            <person name="Heiman D."/>
            <person name="Young S."/>
            <person name="Zeng Q."/>
            <person name="Becnel J.J."/>
            <person name="Birren B.W."/>
        </authorList>
    </citation>
    <scope>NUCLEOTIDE SEQUENCE [LARGE SCALE GENOMIC DNA]</scope>
    <source>
        <strain evidence="3">USNM 41457</strain>
    </source>
</reference>
<evidence type="ECO:0000256" key="1">
    <source>
        <dbReference type="SAM" id="MobiDB-lite"/>
    </source>
</evidence>
<evidence type="ECO:0000313" key="3">
    <source>
        <dbReference type="Proteomes" id="UP000003163"/>
    </source>
</evidence>
<feature type="region of interest" description="Disordered" evidence="1">
    <location>
        <begin position="851"/>
        <end position="921"/>
    </location>
</feature>
<feature type="compositionally biased region" description="Low complexity" evidence="1">
    <location>
        <begin position="129"/>
        <end position="148"/>
    </location>
</feature>
<proteinExistence type="predicted"/>
<feature type="region of interest" description="Disordered" evidence="1">
    <location>
        <begin position="593"/>
        <end position="613"/>
    </location>
</feature>
<name>J9D7P0_EDHAE</name>
<feature type="compositionally biased region" description="Low complexity" evidence="1">
    <location>
        <begin position="882"/>
        <end position="898"/>
    </location>
</feature>
<dbReference type="OMA" id="HANNTET"/>
<gene>
    <name evidence="2" type="ORF">EDEG_02123</name>
</gene>
<evidence type="ECO:0000313" key="2">
    <source>
        <dbReference type="EMBL" id="EJW03539.1"/>
    </source>
</evidence>
<dbReference type="InParanoid" id="J9D7P0"/>
<protein>
    <submittedName>
        <fullName evidence="2">Uncharacterized protein</fullName>
    </submittedName>
</protein>
<reference evidence="2 3" key="1">
    <citation type="submission" date="2011-08" db="EMBL/GenBank/DDBJ databases">
        <authorList>
            <person name="Liu Z.J."/>
            <person name="Shi F.L."/>
            <person name="Lu J.Q."/>
            <person name="Li M."/>
            <person name="Wang Z.L."/>
        </authorList>
    </citation>
    <scope>NUCLEOTIDE SEQUENCE [LARGE SCALE GENOMIC DNA]</scope>
    <source>
        <strain evidence="2 3">USNM 41457</strain>
    </source>
</reference>
<feature type="compositionally biased region" description="Basic and acidic residues" evidence="1">
    <location>
        <begin position="93"/>
        <end position="108"/>
    </location>
</feature>
<dbReference type="EMBL" id="AFBI03000035">
    <property type="protein sequence ID" value="EJW03539.1"/>
    <property type="molecule type" value="Genomic_DNA"/>
</dbReference>
<accession>J9D7P0</accession>
<keyword evidence="3" id="KW-1185">Reference proteome</keyword>
<dbReference type="AlphaFoldDB" id="J9D7P0"/>
<dbReference type="VEuPathDB" id="MicrosporidiaDB:EDEG_02123"/>
<feature type="compositionally biased region" description="Low complexity" evidence="1">
    <location>
        <begin position="604"/>
        <end position="613"/>
    </location>
</feature>
<dbReference type="Proteomes" id="UP000003163">
    <property type="component" value="Unassembled WGS sequence"/>
</dbReference>
<feature type="region of interest" description="Disordered" evidence="1">
    <location>
        <begin position="86"/>
        <end position="148"/>
    </location>
</feature>